<keyword evidence="2" id="KW-0812">Transmembrane</keyword>
<feature type="signal peptide" evidence="3">
    <location>
        <begin position="1"/>
        <end position="20"/>
    </location>
</feature>
<dbReference type="GO" id="GO:0003677">
    <property type="term" value="F:DNA binding"/>
    <property type="evidence" value="ECO:0007669"/>
    <property type="project" value="InterPro"/>
</dbReference>
<dbReference type="Gene3D" id="1.25.40.10">
    <property type="entry name" value="Tetratricopeptide repeat domain"/>
    <property type="match status" value="2"/>
</dbReference>
<dbReference type="SUPFAM" id="SSF46894">
    <property type="entry name" value="C-terminal effector domain of the bipartite response regulators"/>
    <property type="match status" value="1"/>
</dbReference>
<evidence type="ECO:0000313" key="5">
    <source>
        <dbReference type="EMBL" id="ACU62065.1"/>
    </source>
</evidence>
<dbReference type="OrthoDB" id="1090267at2"/>
<keyword evidence="2" id="KW-1133">Transmembrane helix</keyword>
<gene>
    <name evidence="5" type="ordered locus">Cpin_4624</name>
</gene>
<dbReference type="InterPro" id="IPR011990">
    <property type="entry name" value="TPR-like_helical_dom_sf"/>
</dbReference>
<evidence type="ECO:0000313" key="6">
    <source>
        <dbReference type="Proteomes" id="UP000002215"/>
    </source>
</evidence>
<reference evidence="6" key="1">
    <citation type="submission" date="2009-08" db="EMBL/GenBank/DDBJ databases">
        <title>The complete genome of Chitinophaga pinensis DSM 2588.</title>
        <authorList>
            <consortium name="US DOE Joint Genome Institute (JGI-PGF)"/>
            <person name="Lucas S."/>
            <person name="Copeland A."/>
            <person name="Lapidus A."/>
            <person name="Glavina del Rio T."/>
            <person name="Dalin E."/>
            <person name="Tice H."/>
            <person name="Bruce D."/>
            <person name="Goodwin L."/>
            <person name="Pitluck S."/>
            <person name="Kyrpides N."/>
            <person name="Mavromatis K."/>
            <person name="Ivanova N."/>
            <person name="Mikhailova N."/>
            <person name="Sims D."/>
            <person name="Meinche L."/>
            <person name="Brettin T."/>
            <person name="Detter J.C."/>
            <person name="Han C."/>
            <person name="Larimer F."/>
            <person name="Land M."/>
            <person name="Hauser L."/>
            <person name="Markowitz V."/>
            <person name="Cheng J.-F."/>
            <person name="Hugenholtz P."/>
            <person name="Woyke T."/>
            <person name="Wu D."/>
            <person name="Spring S."/>
            <person name="Klenk H.-P."/>
            <person name="Eisen J.A."/>
        </authorList>
    </citation>
    <scope>NUCLEOTIDE SEQUENCE [LARGE SCALE GENOMIC DNA]</scope>
    <source>
        <strain evidence="6">ATCC 43595 / DSM 2588 / LMG 13176 / NBRC 15968 / NCIMB 11800 / UQM 2034</strain>
    </source>
</reference>
<keyword evidence="3" id="KW-0732">Signal</keyword>
<organism evidence="5 6">
    <name type="scientific">Chitinophaga pinensis (strain ATCC 43595 / DSM 2588 / LMG 13176 / NBRC 15968 / NCIMB 11800 / UQM 2034)</name>
    <dbReference type="NCBI Taxonomy" id="485918"/>
    <lineage>
        <taxon>Bacteria</taxon>
        <taxon>Pseudomonadati</taxon>
        <taxon>Bacteroidota</taxon>
        <taxon>Chitinophagia</taxon>
        <taxon>Chitinophagales</taxon>
        <taxon>Chitinophagaceae</taxon>
        <taxon>Chitinophaga</taxon>
    </lineage>
</organism>
<dbReference type="InterPro" id="IPR016032">
    <property type="entry name" value="Sig_transdc_resp-reg_C-effctor"/>
</dbReference>
<feature type="transmembrane region" description="Helical" evidence="2">
    <location>
        <begin position="412"/>
        <end position="429"/>
    </location>
</feature>
<proteinExistence type="predicted"/>
<evidence type="ECO:0000259" key="4">
    <source>
        <dbReference type="PROSITE" id="PS00622"/>
    </source>
</evidence>
<sequence>MYQKIRLVALLICITQFVHAEGLVDSLNKVLARKDISLENRITTMGFLARAKCVTDIDGALRLEKEAMQLCRQLNKPATTAYIWSIMVLLDYYHHRDIPKACISADSALFYARQSHDKLALGIAWYRKAWSQNLQGNYKETVDFALEGLKNLEGTDGYTYEASLYYIIGGAYAEWRDKPQQEKYARLCLAAAEKCGDPDNLISANQAMGTYYHYSFQNNGTDRHLLDSTFYYYHRGIDVYKSAPDKVVFKSSVGVIALNVAGLYMQYKIGSYKDSVLPYLNFAIKTAHETKQAAVLGTCYGIMSDIEIENGHYAKAESLLLQGLSSLLIDGIDHTRNRLQLLEGLISLYEKTGNYQKALQYYKDYHKVYDGFFDAEKLKATKNLEEKYQSEKKEQAIKTLSQQNAMNRKMKYLYGFIGLLMVVAGVYIFRSYHFQLKASKQQKQLLQQEKEDADLLARLKQQEVKQLELEKQEAALTARVKEEETRRLLAEQKLLQEREDRLQKDLLAVNLQIEQKDELLQTIQKKIEESTDKSFVVNKINNIIDQNKKSDETFATNKADFDTIRPEFFQQLKEKSGDTLSRLDLKHCIYISLGLTNKEIAQRFGVAPKSILMARYRIKLKLGLGKDDDLDGFIRTLS</sequence>
<dbReference type="PROSITE" id="PS00622">
    <property type="entry name" value="HTH_LUXR_1"/>
    <property type="match status" value="1"/>
</dbReference>
<name>A0A979G773_CHIPD</name>
<dbReference type="EMBL" id="CP001699">
    <property type="protein sequence ID" value="ACU62065.1"/>
    <property type="molecule type" value="Genomic_DNA"/>
</dbReference>
<feature type="chain" id="PRO_5036811093" description="HTH luxR-type domain-containing protein" evidence="3">
    <location>
        <begin position="21"/>
        <end position="638"/>
    </location>
</feature>
<evidence type="ECO:0000256" key="3">
    <source>
        <dbReference type="SAM" id="SignalP"/>
    </source>
</evidence>
<dbReference type="Proteomes" id="UP000002215">
    <property type="component" value="Chromosome"/>
</dbReference>
<dbReference type="RefSeq" id="WP_012792233.1">
    <property type="nucleotide sequence ID" value="NC_013132.1"/>
</dbReference>
<dbReference type="GO" id="GO:0006355">
    <property type="term" value="P:regulation of DNA-templated transcription"/>
    <property type="evidence" value="ECO:0007669"/>
    <property type="project" value="InterPro"/>
</dbReference>
<dbReference type="KEGG" id="cpi:Cpin_4624"/>
<reference evidence="5 6" key="2">
    <citation type="journal article" date="2010" name="Stand. Genomic Sci.">
        <title>Complete genome sequence of Chitinophaga pinensis type strain (UQM 2034).</title>
        <authorList>
            <person name="Glavina Del Rio T."/>
            <person name="Abt B."/>
            <person name="Spring S."/>
            <person name="Lapidus A."/>
            <person name="Nolan M."/>
            <person name="Tice H."/>
            <person name="Copeland A."/>
            <person name="Cheng J.F."/>
            <person name="Chen F."/>
            <person name="Bruce D."/>
            <person name="Goodwin L."/>
            <person name="Pitluck S."/>
            <person name="Ivanova N."/>
            <person name="Mavromatis K."/>
            <person name="Mikhailova N."/>
            <person name="Pati A."/>
            <person name="Chen A."/>
            <person name="Palaniappan K."/>
            <person name="Land M."/>
            <person name="Hauser L."/>
            <person name="Chang Y.J."/>
            <person name="Jeffries C.D."/>
            <person name="Chain P."/>
            <person name="Saunders E."/>
            <person name="Detter J.C."/>
            <person name="Brettin T."/>
            <person name="Rohde M."/>
            <person name="Goker M."/>
            <person name="Bristow J."/>
            <person name="Eisen J.A."/>
            <person name="Markowitz V."/>
            <person name="Hugenholtz P."/>
            <person name="Kyrpides N.C."/>
            <person name="Klenk H.P."/>
            <person name="Lucas S."/>
        </authorList>
    </citation>
    <scope>NUCLEOTIDE SEQUENCE [LARGE SCALE GENOMIC DNA]</scope>
    <source>
        <strain evidence="6">ATCC 43595 / DSM 2588 / LMG 13176 / NBRC 15968 / NCIMB 11800 / UQM 2034</strain>
    </source>
</reference>
<dbReference type="AlphaFoldDB" id="A0A979G773"/>
<dbReference type="SUPFAM" id="SSF48452">
    <property type="entry name" value="TPR-like"/>
    <property type="match status" value="2"/>
</dbReference>
<protein>
    <recommendedName>
        <fullName evidence="4">HTH luxR-type domain-containing protein</fullName>
    </recommendedName>
</protein>
<dbReference type="InterPro" id="IPR000792">
    <property type="entry name" value="Tscrpt_reg_LuxR_C"/>
</dbReference>
<feature type="coiled-coil region" evidence="1">
    <location>
        <begin position="436"/>
        <end position="486"/>
    </location>
</feature>
<evidence type="ECO:0000256" key="1">
    <source>
        <dbReference type="SAM" id="Coils"/>
    </source>
</evidence>
<accession>A0A979G773</accession>
<feature type="domain" description="HTH luxR-type" evidence="4">
    <location>
        <begin position="594"/>
        <end position="621"/>
    </location>
</feature>
<keyword evidence="1" id="KW-0175">Coiled coil</keyword>
<evidence type="ECO:0000256" key="2">
    <source>
        <dbReference type="SAM" id="Phobius"/>
    </source>
</evidence>
<keyword evidence="2" id="KW-0472">Membrane</keyword>